<keyword evidence="3" id="KW-0282">Flagellum</keyword>
<dbReference type="RefSeq" id="WP_126483194.1">
    <property type="nucleotide sequence ID" value="NZ_RXNS01000007.1"/>
</dbReference>
<dbReference type="Gene3D" id="3.30.750.140">
    <property type="match status" value="1"/>
</dbReference>
<evidence type="ECO:0000259" key="2">
    <source>
        <dbReference type="Pfam" id="PF02120"/>
    </source>
</evidence>
<accession>A0A3S0JAH0</accession>
<dbReference type="InterPro" id="IPR038610">
    <property type="entry name" value="FliK-like_C_sf"/>
</dbReference>
<sequence>MSGITPLLDTLLHQVLGKRADVPPPRVLNEPVKPTAPAEAAKAVHSDSRLETRSPAPSAEGLARPGRQGSAQPAVTSGASPTPSALTHFSASARTIADLLLRFPAPPSAVTPAAPLVSSGQAVASPALAERLQGSIRDSGLFYESHLARWYKGELPREQLAREPQAWRILRFTPLMAAATAGQAGTMASVGQGMSSARLVKAALPPAPFLPTGVQAPPAAERQAPPLPASASPRGGPAVAATPAGTASAAPAATAASAAQAAERAAPEGAPRVSAEAAVEGRRPEGGRELIHESLQGLVRHQLEMLATPSLRWEGDVWSGLFMALVISLPQGRRDEPEGGDDAERRRERGHGGWRSELDLEVAGLGPLKVSLWMKEARLDIDLQSADEAALARLEAGLETLRQRLEGHGFEDVRLRLGHRGEGIS</sequence>
<feature type="compositionally biased region" description="Low complexity" evidence="1">
    <location>
        <begin position="258"/>
        <end position="273"/>
    </location>
</feature>
<feature type="region of interest" description="Disordered" evidence="1">
    <location>
        <begin position="212"/>
        <end position="245"/>
    </location>
</feature>
<dbReference type="EMBL" id="RXNS01000007">
    <property type="protein sequence ID" value="RTR04423.1"/>
    <property type="molecule type" value="Genomic_DNA"/>
</dbReference>
<feature type="region of interest" description="Disordered" evidence="1">
    <location>
        <begin position="258"/>
        <end position="286"/>
    </location>
</feature>
<name>A0A3S0JAH0_9GAMM</name>
<feature type="domain" description="Flagellar hook-length control protein-like C-terminal" evidence="2">
    <location>
        <begin position="349"/>
        <end position="421"/>
    </location>
</feature>
<dbReference type="OrthoDB" id="5296742at2"/>
<protein>
    <submittedName>
        <fullName evidence="3">Flagellar hook-length control protein FliK</fullName>
    </submittedName>
</protein>
<dbReference type="Proteomes" id="UP000267400">
    <property type="component" value="Unassembled WGS sequence"/>
</dbReference>
<evidence type="ECO:0000313" key="3">
    <source>
        <dbReference type="EMBL" id="RTR04423.1"/>
    </source>
</evidence>
<evidence type="ECO:0000313" key="4">
    <source>
        <dbReference type="Proteomes" id="UP000267400"/>
    </source>
</evidence>
<keyword evidence="3" id="KW-0969">Cilium</keyword>
<dbReference type="AlphaFoldDB" id="A0A3S0JAH0"/>
<feature type="compositionally biased region" description="Polar residues" evidence="1">
    <location>
        <begin position="69"/>
        <end position="86"/>
    </location>
</feature>
<feature type="compositionally biased region" description="Basic and acidic residues" evidence="1">
    <location>
        <begin position="42"/>
        <end position="52"/>
    </location>
</feature>
<evidence type="ECO:0000256" key="1">
    <source>
        <dbReference type="SAM" id="MobiDB-lite"/>
    </source>
</evidence>
<feature type="compositionally biased region" description="Low complexity" evidence="1">
    <location>
        <begin position="233"/>
        <end position="245"/>
    </location>
</feature>
<feature type="region of interest" description="Disordered" evidence="1">
    <location>
        <begin position="20"/>
        <end position="86"/>
    </location>
</feature>
<reference evidence="3 4" key="1">
    <citation type="submission" date="2018-12" db="EMBL/GenBank/DDBJ databases">
        <authorList>
            <person name="Yu L."/>
        </authorList>
    </citation>
    <scope>NUCLEOTIDE SEQUENCE [LARGE SCALE GENOMIC DNA]</scope>
    <source>
        <strain evidence="3 4">11S</strain>
    </source>
</reference>
<organism evidence="3 4">
    <name type="scientific">Halomonas nitroreducens</name>
    <dbReference type="NCBI Taxonomy" id="447425"/>
    <lineage>
        <taxon>Bacteria</taxon>
        <taxon>Pseudomonadati</taxon>
        <taxon>Pseudomonadota</taxon>
        <taxon>Gammaproteobacteria</taxon>
        <taxon>Oceanospirillales</taxon>
        <taxon>Halomonadaceae</taxon>
        <taxon>Halomonas</taxon>
    </lineage>
</organism>
<dbReference type="InterPro" id="IPR021136">
    <property type="entry name" value="Flagellar_hook_control-like_C"/>
</dbReference>
<gene>
    <name evidence="3" type="ORF">EKG36_08890</name>
</gene>
<dbReference type="Pfam" id="PF02120">
    <property type="entry name" value="Flg_hook"/>
    <property type="match status" value="1"/>
</dbReference>
<keyword evidence="4" id="KW-1185">Reference proteome</keyword>
<proteinExistence type="predicted"/>
<keyword evidence="3" id="KW-0966">Cell projection</keyword>
<comment type="caution">
    <text evidence="3">The sequence shown here is derived from an EMBL/GenBank/DDBJ whole genome shotgun (WGS) entry which is preliminary data.</text>
</comment>